<dbReference type="Proteomes" id="UP000472727">
    <property type="component" value="Unassembled WGS sequence"/>
</dbReference>
<organism evidence="3 5">
    <name type="scientific">Orbilia oligospora</name>
    <name type="common">Nematode-trapping fungus</name>
    <name type="synonym">Arthrobotrys oligospora</name>
    <dbReference type="NCBI Taxonomy" id="2813651"/>
    <lineage>
        <taxon>Eukaryota</taxon>
        <taxon>Fungi</taxon>
        <taxon>Dikarya</taxon>
        <taxon>Ascomycota</taxon>
        <taxon>Pezizomycotina</taxon>
        <taxon>Orbiliomycetes</taxon>
        <taxon>Orbiliales</taxon>
        <taxon>Orbiliaceae</taxon>
        <taxon>Orbilia</taxon>
    </lineage>
</organism>
<dbReference type="Proteomes" id="UP000483672">
    <property type="component" value="Unassembled WGS sequence"/>
</dbReference>
<evidence type="ECO:0000313" key="3">
    <source>
        <dbReference type="EMBL" id="KAF3224203.1"/>
    </source>
</evidence>
<protein>
    <recommendedName>
        <fullName evidence="2">Clr5 domain-containing protein</fullName>
    </recommendedName>
</protein>
<proteinExistence type="predicted"/>
<dbReference type="AlphaFoldDB" id="A0A6G1ML67"/>
<evidence type="ECO:0000313" key="4">
    <source>
        <dbReference type="EMBL" id="KAF3230424.1"/>
    </source>
</evidence>
<evidence type="ECO:0000259" key="2">
    <source>
        <dbReference type="Pfam" id="PF14420"/>
    </source>
</evidence>
<evidence type="ECO:0000256" key="1">
    <source>
        <dbReference type="SAM" id="MobiDB-lite"/>
    </source>
</evidence>
<dbReference type="Pfam" id="PF14420">
    <property type="entry name" value="Clr5"/>
    <property type="match status" value="1"/>
</dbReference>
<name>A0A6G1ML67_ORBOL</name>
<feature type="domain" description="Clr5" evidence="2">
    <location>
        <begin position="1"/>
        <end position="54"/>
    </location>
</feature>
<accession>A0A6G1ML67</accession>
<gene>
    <name evidence="3" type="ORF">TWF106_004404</name>
    <name evidence="4" type="ORF">TWF191_010309</name>
</gene>
<evidence type="ECO:0000313" key="5">
    <source>
        <dbReference type="Proteomes" id="UP000472727"/>
    </source>
</evidence>
<dbReference type="EMBL" id="WIPF01000008">
    <property type="protein sequence ID" value="KAF3230424.1"/>
    <property type="molecule type" value="Genomic_DNA"/>
</dbReference>
<dbReference type="InterPro" id="IPR025676">
    <property type="entry name" value="Clr5_dom"/>
</dbReference>
<reference evidence="5 6" key="1">
    <citation type="submission" date="2019-06" db="EMBL/GenBank/DDBJ databases">
        <authorList>
            <person name="Palmer J.M."/>
        </authorList>
    </citation>
    <scope>NUCLEOTIDE SEQUENCE [LARGE SCALE GENOMIC DNA]</scope>
    <source>
        <strain evidence="3 5">TWF106</strain>
        <strain evidence="4 6">TWF191</strain>
    </source>
</reference>
<sequence>MTYDWEKHKETLRDLHKSGNTYHEIRDYMILNHGFKASINAYKEMLKKQWGWDKYIRGTVAGHNVVKRKSRPKRQMLELDQNTIPPPRELREDPLPSLQGQHNGEQENTSSSSQPFQNTADTQAARNTETQLLEPNDIIDERTWPYVEGSPRWWREENIVPYTYDSIWDNNLGCFLRSSTNSGSVCNCPSFSSPWHCFRYFSLSEKLRLLKNFSIITALGIYPRGEYGGDMMRVLDTTLWIIEIYYGEYSVDRRRFDQEIWRGEDLVRRIQRRVERMGQLVLKRPKRNLLDIIRLGHLSVTLILPTLAFIFPRKYIGTLIEGTASLFWGMLHTGGKEWGSSLRQQALAWGMERHGYLDNPFNEVRQLQDGLFALHWDQFIYPVLRANLGPCENQRTDKTKRCDLPQSQTAFDLRRLGAEILSGQVPFGQLHLLVETGVHPFELDQGQPVLSTRRSTSLEAFVKLWPKDPQLEELQSYFPRLEIPLRDSPGGEPGVLALAIAKFAETTRLLADSSKKKGDIRIALDIYTIFQRRLISIRMDLYIYAIQTEPTSGILSSISMLLIERNMRSEEVKFWETHLETLANLHGIWVAEYRKSETKRDFLVGFAILFKLSTRDPRLNRHPEHDARLKLRLVQVWGSSVPELPWPQEFCLG</sequence>
<evidence type="ECO:0000313" key="6">
    <source>
        <dbReference type="Proteomes" id="UP000483672"/>
    </source>
</evidence>
<feature type="compositionally biased region" description="Polar residues" evidence="1">
    <location>
        <begin position="98"/>
        <end position="133"/>
    </location>
</feature>
<feature type="region of interest" description="Disordered" evidence="1">
    <location>
        <begin position="67"/>
        <end position="134"/>
    </location>
</feature>
<dbReference type="EMBL" id="WIWS01000020">
    <property type="protein sequence ID" value="KAF3224203.1"/>
    <property type="molecule type" value="Genomic_DNA"/>
</dbReference>
<comment type="caution">
    <text evidence="3">The sequence shown here is derived from an EMBL/GenBank/DDBJ whole genome shotgun (WGS) entry which is preliminary data.</text>
</comment>